<gene>
    <name evidence="5" type="ORF">BHD05_05565</name>
</gene>
<dbReference type="AlphaFoldDB" id="A0A7L5AG49"/>
<reference evidence="5 6" key="1">
    <citation type="submission" date="2016-09" db="EMBL/GenBank/DDBJ databases">
        <title>Complete genome sequence of microbes from the polar regions.</title>
        <authorList>
            <person name="Liao L."/>
            <person name="Chen B."/>
        </authorList>
    </citation>
    <scope>NUCLEOTIDE SEQUENCE [LARGE SCALE GENOMIC DNA]</scope>
    <source>
        <strain evidence="5 6">ZS314</strain>
    </source>
</reference>
<dbReference type="OrthoDB" id="5243299at2"/>
<sequence>MLDRHELIERYLVTDRDRPRLRVNFIQSLDGAATRDEVSGGLNNADDKLVFDTLRMLCDVIVVGAGTVRAEGYGGVRVRDEDARWRVEHGLAAQPPVALVTSRLDFAPSHPFFADAVVRPIVITSAASPAAARVALADVADVVVCGEERVEPDRLVAELTARGLPQMLCEGGPQLFGALIEADLVDEICLTMSPVLEGGSAGRIAHGAAATARGMALLHSLTAGDMLFLRYERR</sequence>
<comment type="pathway">
    <text evidence="1">Cofactor biosynthesis; riboflavin biosynthesis.</text>
</comment>
<evidence type="ECO:0000313" key="6">
    <source>
        <dbReference type="Proteomes" id="UP000464507"/>
    </source>
</evidence>
<dbReference type="SUPFAM" id="SSF53597">
    <property type="entry name" value="Dihydrofolate reductase-like"/>
    <property type="match status" value="1"/>
</dbReference>
<keyword evidence="2" id="KW-0521">NADP</keyword>
<dbReference type="GO" id="GO:0008703">
    <property type="term" value="F:5-amino-6-(5-phosphoribosylamino)uracil reductase activity"/>
    <property type="evidence" value="ECO:0007669"/>
    <property type="project" value="InterPro"/>
</dbReference>
<dbReference type="Pfam" id="PF01872">
    <property type="entry name" value="RibD_C"/>
    <property type="match status" value="1"/>
</dbReference>
<dbReference type="Gene3D" id="3.40.430.10">
    <property type="entry name" value="Dihydrofolate Reductase, subunit A"/>
    <property type="match status" value="1"/>
</dbReference>
<dbReference type="Proteomes" id="UP000464507">
    <property type="component" value="Chromosome"/>
</dbReference>
<dbReference type="InterPro" id="IPR050765">
    <property type="entry name" value="Riboflavin_Biosynth_HTPR"/>
</dbReference>
<dbReference type="KEGG" id="mant:BHD05_05565"/>
<keyword evidence="3" id="KW-0560">Oxidoreductase</keyword>
<protein>
    <recommendedName>
        <fullName evidence="4">Bacterial bifunctional deaminase-reductase C-terminal domain-containing protein</fullName>
    </recommendedName>
</protein>
<evidence type="ECO:0000256" key="3">
    <source>
        <dbReference type="ARBA" id="ARBA00023002"/>
    </source>
</evidence>
<dbReference type="GO" id="GO:0009231">
    <property type="term" value="P:riboflavin biosynthetic process"/>
    <property type="evidence" value="ECO:0007669"/>
    <property type="project" value="InterPro"/>
</dbReference>
<feature type="domain" description="Bacterial bifunctional deaminase-reductase C-terminal" evidence="4">
    <location>
        <begin position="20"/>
        <end position="220"/>
    </location>
</feature>
<dbReference type="PANTHER" id="PTHR38011:SF7">
    <property type="entry name" value="2,5-DIAMINO-6-RIBOSYLAMINO-4(3H)-PYRIMIDINONE 5'-PHOSPHATE REDUCTASE"/>
    <property type="match status" value="1"/>
</dbReference>
<dbReference type="InterPro" id="IPR002734">
    <property type="entry name" value="RibDG_C"/>
</dbReference>
<name>A0A7L5AG49_9MICO</name>
<dbReference type="RefSeq" id="WP_161885560.1">
    <property type="nucleotide sequence ID" value="NZ_CP017146.1"/>
</dbReference>
<organism evidence="5 6">
    <name type="scientific">Marisediminicola antarctica</name>
    <dbReference type="NCBI Taxonomy" id="674079"/>
    <lineage>
        <taxon>Bacteria</taxon>
        <taxon>Bacillati</taxon>
        <taxon>Actinomycetota</taxon>
        <taxon>Actinomycetes</taxon>
        <taxon>Micrococcales</taxon>
        <taxon>Microbacteriaceae</taxon>
        <taxon>Marisediminicola</taxon>
    </lineage>
</organism>
<evidence type="ECO:0000259" key="4">
    <source>
        <dbReference type="Pfam" id="PF01872"/>
    </source>
</evidence>
<evidence type="ECO:0000256" key="1">
    <source>
        <dbReference type="ARBA" id="ARBA00005104"/>
    </source>
</evidence>
<proteinExistence type="predicted"/>
<accession>A0A7L5AG49</accession>
<dbReference type="NCBIfam" id="NF010663">
    <property type="entry name" value="PRK14059.1-1"/>
    <property type="match status" value="1"/>
</dbReference>
<dbReference type="PANTHER" id="PTHR38011">
    <property type="entry name" value="DIHYDROFOLATE REDUCTASE FAMILY PROTEIN (AFU_ORTHOLOGUE AFUA_8G06820)"/>
    <property type="match status" value="1"/>
</dbReference>
<evidence type="ECO:0000313" key="5">
    <source>
        <dbReference type="EMBL" id="QHO69197.1"/>
    </source>
</evidence>
<keyword evidence="6" id="KW-1185">Reference proteome</keyword>
<dbReference type="EMBL" id="CP017146">
    <property type="protein sequence ID" value="QHO69197.1"/>
    <property type="molecule type" value="Genomic_DNA"/>
</dbReference>
<evidence type="ECO:0000256" key="2">
    <source>
        <dbReference type="ARBA" id="ARBA00022857"/>
    </source>
</evidence>
<dbReference type="InterPro" id="IPR024072">
    <property type="entry name" value="DHFR-like_dom_sf"/>
</dbReference>